<evidence type="ECO:0000256" key="1">
    <source>
        <dbReference type="SAM" id="SignalP"/>
    </source>
</evidence>
<name>A0A517QVZ5_9PLAN</name>
<organism evidence="2 3">
    <name type="scientific">Stratiformator vulcanicus</name>
    <dbReference type="NCBI Taxonomy" id="2527980"/>
    <lineage>
        <taxon>Bacteria</taxon>
        <taxon>Pseudomonadati</taxon>
        <taxon>Planctomycetota</taxon>
        <taxon>Planctomycetia</taxon>
        <taxon>Planctomycetales</taxon>
        <taxon>Planctomycetaceae</taxon>
        <taxon>Stratiformator</taxon>
    </lineage>
</organism>
<dbReference type="EMBL" id="CP036268">
    <property type="protein sequence ID" value="QDT35832.1"/>
    <property type="molecule type" value="Genomic_DNA"/>
</dbReference>
<evidence type="ECO:0000313" key="2">
    <source>
        <dbReference type="EMBL" id="QDT35832.1"/>
    </source>
</evidence>
<feature type="signal peptide" evidence="1">
    <location>
        <begin position="1"/>
        <end position="22"/>
    </location>
</feature>
<gene>
    <name evidence="2" type="ORF">Pan189_01850</name>
</gene>
<feature type="chain" id="PRO_5022083190" evidence="1">
    <location>
        <begin position="23"/>
        <end position="254"/>
    </location>
</feature>
<evidence type="ECO:0000313" key="3">
    <source>
        <dbReference type="Proteomes" id="UP000317318"/>
    </source>
</evidence>
<keyword evidence="1" id="KW-0732">Signal</keyword>
<dbReference type="AlphaFoldDB" id="A0A517QVZ5"/>
<protein>
    <submittedName>
        <fullName evidence="2">Uncharacterized protein</fullName>
    </submittedName>
</protein>
<dbReference type="KEGG" id="svp:Pan189_01850"/>
<dbReference type="RefSeq" id="WP_145362098.1">
    <property type="nucleotide sequence ID" value="NZ_CP036268.1"/>
</dbReference>
<keyword evidence="3" id="KW-1185">Reference proteome</keyword>
<proteinExistence type="predicted"/>
<sequence precursor="true">MGAGLWGLCKAASLLVICHALAYSASQHPVAADDSLLSWVKPDEVLQEGALRFERRSFDKCQLEQLSKLDHVPYIIFINCSFPDNSIEPLASMPSVKSFDFYSTVPEDMFATMAKIQSLESFNVSLSSYSQWNTARPSELQAIPALNKHLKGFGIEVGIQPNVKLIQLLLANPKLTGFSIEDPIPGLPVRTYENLLLMDELRTVNLSGWEQLSDPDRRYVKIIMEVAEARAQRRSRAFFNRKRSKLRNDGAGPS</sequence>
<reference evidence="2 3" key="1">
    <citation type="submission" date="2019-02" db="EMBL/GenBank/DDBJ databases">
        <title>Deep-cultivation of Planctomycetes and their phenomic and genomic characterization uncovers novel biology.</title>
        <authorList>
            <person name="Wiegand S."/>
            <person name="Jogler M."/>
            <person name="Boedeker C."/>
            <person name="Pinto D."/>
            <person name="Vollmers J."/>
            <person name="Rivas-Marin E."/>
            <person name="Kohn T."/>
            <person name="Peeters S.H."/>
            <person name="Heuer A."/>
            <person name="Rast P."/>
            <person name="Oberbeckmann S."/>
            <person name="Bunk B."/>
            <person name="Jeske O."/>
            <person name="Meyerdierks A."/>
            <person name="Storesund J.E."/>
            <person name="Kallscheuer N."/>
            <person name="Luecker S."/>
            <person name="Lage O.M."/>
            <person name="Pohl T."/>
            <person name="Merkel B.J."/>
            <person name="Hornburger P."/>
            <person name="Mueller R.-W."/>
            <person name="Bruemmer F."/>
            <person name="Labrenz M."/>
            <person name="Spormann A.M."/>
            <person name="Op den Camp H."/>
            <person name="Overmann J."/>
            <person name="Amann R."/>
            <person name="Jetten M.S.M."/>
            <person name="Mascher T."/>
            <person name="Medema M.H."/>
            <person name="Devos D.P."/>
            <person name="Kaster A.-K."/>
            <person name="Ovreas L."/>
            <person name="Rohde M."/>
            <person name="Galperin M.Y."/>
            <person name="Jogler C."/>
        </authorList>
    </citation>
    <scope>NUCLEOTIDE SEQUENCE [LARGE SCALE GENOMIC DNA]</scope>
    <source>
        <strain evidence="2 3">Pan189</strain>
    </source>
</reference>
<accession>A0A517QVZ5</accession>
<dbReference type="Proteomes" id="UP000317318">
    <property type="component" value="Chromosome"/>
</dbReference>